<evidence type="ECO:0000313" key="2">
    <source>
        <dbReference type="Proteomes" id="UP000095280"/>
    </source>
</evidence>
<dbReference type="Proteomes" id="UP000095280">
    <property type="component" value="Unplaced"/>
</dbReference>
<evidence type="ECO:0000313" key="3">
    <source>
        <dbReference type="WBParaSite" id="maker-uti_cns_0009001-snap-gene-0.6-mRNA-1"/>
    </source>
</evidence>
<evidence type="ECO:0000256" key="1">
    <source>
        <dbReference type="SAM" id="MobiDB-lite"/>
    </source>
</evidence>
<organism evidence="2 3">
    <name type="scientific">Macrostomum lignano</name>
    <dbReference type="NCBI Taxonomy" id="282301"/>
    <lineage>
        <taxon>Eukaryota</taxon>
        <taxon>Metazoa</taxon>
        <taxon>Spiralia</taxon>
        <taxon>Lophotrochozoa</taxon>
        <taxon>Platyhelminthes</taxon>
        <taxon>Rhabditophora</taxon>
        <taxon>Macrostomorpha</taxon>
        <taxon>Macrostomida</taxon>
        <taxon>Macrostomidae</taxon>
        <taxon>Macrostomum</taxon>
    </lineage>
</organism>
<proteinExistence type="predicted"/>
<name>A0A1I8HZI8_9PLAT</name>
<sequence length="99" mass="11891">MRDSEAELLRQWALPQRRRLRQRYGRLQLHLSSRLQRRALRTFRIRRHPEIGRPGGRKSRRRLDWKLQRCWSGGRMRSRLPAADCPRRVPGRLPAASTT</sequence>
<keyword evidence="2" id="KW-1185">Reference proteome</keyword>
<protein>
    <submittedName>
        <fullName evidence="3">Uncharacterized protein</fullName>
    </submittedName>
</protein>
<accession>A0A1I8HZI8</accession>
<dbReference type="WBParaSite" id="maker-uti_cns_0009001-snap-gene-0.6-mRNA-1">
    <property type="protein sequence ID" value="maker-uti_cns_0009001-snap-gene-0.6-mRNA-1"/>
    <property type="gene ID" value="maker-uti_cns_0009001-snap-gene-0.6"/>
</dbReference>
<feature type="region of interest" description="Disordered" evidence="1">
    <location>
        <begin position="77"/>
        <end position="99"/>
    </location>
</feature>
<dbReference type="AlphaFoldDB" id="A0A1I8HZI8"/>
<reference evidence="3" key="1">
    <citation type="submission" date="2016-11" db="UniProtKB">
        <authorList>
            <consortium name="WormBaseParasite"/>
        </authorList>
    </citation>
    <scope>IDENTIFICATION</scope>
</reference>